<evidence type="ECO:0000313" key="2">
    <source>
        <dbReference type="EMBL" id="EEA06360.1"/>
    </source>
</evidence>
<dbReference type="EMBL" id="DS989729">
    <property type="protein sequence ID" value="EEA06360.1"/>
    <property type="molecule type" value="Genomic_DNA"/>
</dbReference>
<feature type="transmembrane region" description="Helical" evidence="1">
    <location>
        <begin position="59"/>
        <end position="79"/>
    </location>
</feature>
<dbReference type="RefSeq" id="XP_002140709.1">
    <property type="nucleotide sequence ID" value="XM_002140673.1"/>
</dbReference>
<reference evidence="2" key="1">
    <citation type="submission" date="2008-06" db="EMBL/GenBank/DDBJ databases">
        <authorList>
            <person name="Lorenzi H."/>
            <person name="Inman J."/>
            <person name="Miller J."/>
            <person name="Schobel S."/>
            <person name="Amedeo P."/>
            <person name="Caler E.V."/>
            <person name="da Silva J."/>
        </authorList>
    </citation>
    <scope>NUCLEOTIDE SEQUENCE [LARGE SCALE GENOMIC DNA]</scope>
    <source>
        <strain evidence="2">RN66</strain>
    </source>
</reference>
<dbReference type="VEuPathDB" id="CryptoDB:CMU_008510"/>
<organism evidence="2 3">
    <name type="scientific">Cryptosporidium muris (strain RN66)</name>
    <dbReference type="NCBI Taxonomy" id="441375"/>
    <lineage>
        <taxon>Eukaryota</taxon>
        <taxon>Sar</taxon>
        <taxon>Alveolata</taxon>
        <taxon>Apicomplexa</taxon>
        <taxon>Conoidasida</taxon>
        <taxon>Coccidia</taxon>
        <taxon>Eucoccidiorida</taxon>
        <taxon>Eimeriorina</taxon>
        <taxon>Cryptosporidiidae</taxon>
        <taxon>Cryptosporidium</taxon>
    </lineage>
</organism>
<keyword evidence="3" id="KW-1185">Reference proteome</keyword>
<keyword evidence="1" id="KW-0472">Membrane</keyword>
<gene>
    <name evidence="2" type="ORF">CMU_008510</name>
</gene>
<proteinExistence type="predicted"/>
<sequence>MQRSSSILKQSKVENDIVAREVLHYKKTDKFPEYTPLKNFPNATSSNCNSTSFSITSKLLLIIMILSLIMFGAILHRIFITLSFSSKNEIVQQQENVKEENIIPENSVSDDKIKDNEVISANEFELNTKYQEEEEPIWKSYHMLRKKYANTENDESIKRRLKNLRRRYKYYEMENRQNIPNTNIYKTLKISSNKDNLSNPIYEVSQIDKQKNRSSVVYKGFRGIKDESIQSNEYNFI</sequence>
<evidence type="ECO:0000313" key="3">
    <source>
        <dbReference type="Proteomes" id="UP000001460"/>
    </source>
</evidence>
<accession>B6ADR9</accession>
<dbReference type="OrthoDB" id="10343428at2759"/>
<keyword evidence="1" id="KW-0812">Transmembrane</keyword>
<name>B6ADR9_CRYMR</name>
<protein>
    <submittedName>
        <fullName evidence="2">Uncharacterized protein</fullName>
    </submittedName>
</protein>
<evidence type="ECO:0000256" key="1">
    <source>
        <dbReference type="SAM" id="Phobius"/>
    </source>
</evidence>
<dbReference type="GeneID" id="6995727"/>
<dbReference type="Proteomes" id="UP000001460">
    <property type="component" value="Unassembled WGS sequence"/>
</dbReference>
<keyword evidence="1" id="KW-1133">Transmembrane helix</keyword>
<dbReference type="AlphaFoldDB" id="B6ADR9"/>